<dbReference type="OrthoDB" id="431068at2759"/>
<reference evidence="8" key="1">
    <citation type="journal article" date="2015" name="PLoS Genet.">
        <title>Genome Sequence and Transcriptome Analyses of Chrysochromulina tobin: Metabolic Tools for Enhanced Algal Fitness in the Prominent Order Prymnesiales (Haptophyceae).</title>
        <authorList>
            <person name="Hovde B.T."/>
            <person name="Deodato C.R."/>
            <person name="Hunsperger H.M."/>
            <person name="Ryken S.A."/>
            <person name="Yost W."/>
            <person name="Jha R.K."/>
            <person name="Patterson J."/>
            <person name="Monnat R.J. Jr."/>
            <person name="Barlow S.B."/>
            <person name="Starkenburg S.R."/>
            <person name="Cattolico R.A."/>
        </authorList>
    </citation>
    <scope>NUCLEOTIDE SEQUENCE</scope>
    <source>
        <strain evidence="8">CCMP291</strain>
    </source>
</reference>
<comment type="caution">
    <text evidence="7">The sequence shown here is derived from an EMBL/GenBank/DDBJ whole genome shotgun (WGS) entry which is preliminary data.</text>
</comment>
<name>A0A0M0K6Y3_9EUKA</name>
<evidence type="ECO:0000256" key="2">
    <source>
        <dbReference type="ARBA" id="ARBA00022884"/>
    </source>
</evidence>
<dbReference type="Pfam" id="PF15353">
    <property type="entry name" value="HECA_N"/>
    <property type="match status" value="1"/>
</dbReference>
<dbReference type="InterPro" id="IPR000504">
    <property type="entry name" value="RRM_dom"/>
</dbReference>
<dbReference type="EMBL" id="JWZX01001252">
    <property type="protein sequence ID" value="KOO34362.1"/>
    <property type="molecule type" value="Genomic_DNA"/>
</dbReference>
<evidence type="ECO:0000256" key="5">
    <source>
        <dbReference type="SAM" id="MobiDB-lite"/>
    </source>
</evidence>
<evidence type="ECO:0000313" key="8">
    <source>
        <dbReference type="Proteomes" id="UP000037460"/>
    </source>
</evidence>
<dbReference type="SUPFAM" id="SSF54928">
    <property type="entry name" value="RNA-binding domain, RBD"/>
    <property type="match status" value="1"/>
</dbReference>
<protein>
    <recommendedName>
        <fullName evidence="6">RRM domain-containing protein</fullName>
    </recommendedName>
</protein>
<dbReference type="Pfam" id="PF00076">
    <property type="entry name" value="RRM_1"/>
    <property type="match status" value="1"/>
</dbReference>
<evidence type="ECO:0000256" key="4">
    <source>
        <dbReference type="SAM" id="Coils"/>
    </source>
</evidence>
<dbReference type="InterPro" id="IPR054537">
    <property type="entry name" value="HECA_N"/>
</dbReference>
<feature type="compositionally biased region" description="Basic and acidic residues" evidence="5">
    <location>
        <begin position="160"/>
        <end position="182"/>
    </location>
</feature>
<dbReference type="InterPro" id="IPR050666">
    <property type="entry name" value="ESRP"/>
</dbReference>
<organism evidence="7 8">
    <name type="scientific">Chrysochromulina tobinii</name>
    <dbReference type="NCBI Taxonomy" id="1460289"/>
    <lineage>
        <taxon>Eukaryota</taxon>
        <taxon>Haptista</taxon>
        <taxon>Haptophyta</taxon>
        <taxon>Prymnesiophyceae</taxon>
        <taxon>Prymnesiales</taxon>
        <taxon>Chrysochromulinaceae</taxon>
        <taxon>Chrysochromulina</taxon>
    </lineage>
</organism>
<keyword evidence="4" id="KW-0175">Coiled coil</keyword>
<sequence length="361" mass="40400">MGHQRKVEKSITQVLESTPSADKKLDKLRSFVTCVCSNESCSMGRQMHLACFEDMTRRLMLNVTLNKETTLHSWLRQETNTKDGTRLLEFRANVSASDPLRLANKIWQHSRESAILSICKCRCGVGHLRYEPDACASCAGAEPDVDETELKRREKQFAIEERSRQAKEEEAKRRNEEREKRRAASLLASLQHTEQALRAREEKAARERGQDVLASAFEPGKPELAAMSSACASPTKVYRTPTQRVEDPRLAKLRADGDAAREARAKAERLKKEAEAAAAAEWTAKAAGGLPGTSTADAHFVKLRGLPYQINEQQISAFFQPLFVVAVQIAFSPSRQPSGFGYVQFRTPEDTTQALHRTNQV</sequence>
<dbReference type="PROSITE" id="PS50102">
    <property type="entry name" value="RRM"/>
    <property type="match status" value="1"/>
</dbReference>
<evidence type="ECO:0000313" key="7">
    <source>
        <dbReference type="EMBL" id="KOO34362.1"/>
    </source>
</evidence>
<feature type="region of interest" description="Disordered" evidence="5">
    <location>
        <begin position="160"/>
        <end position="205"/>
    </location>
</feature>
<dbReference type="GO" id="GO:0003723">
    <property type="term" value="F:RNA binding"/>
    <property type="evidence" value="ECO:0007669"/>
    <property type="project" value="UniProtKB-UniRule"/>
</dbReference>
<dbReference type="AlphaFoldDB" id="A0A0M0K6Y3"/>
<dbReference type="PANTHER" id="PTHR13976">
    <property type="entry name" value="HETEROGENEOUS NUCLEAR RIBONUCLEOPROTEIN-RELATED"/>
    <property type="match status" value="1"/>
</dbReference>
<evidence type="ECO:0000256" key="3">
    <source>
        <dbReference type="PROSITE-ProRule" id="PRU00176"/>
    </source>
</evidence>
<evidence type="ECO:0000256" key="1">
    <source>
        <dbReference type="ARBA" id="ARBA00022737"/>
    </source>
</evidence>
<feature type="domain" description="RRM" evidence="6">
    <location>
        <begin position="299"/>
        <end position="361"/>
    </location>
</feature>
<dbReference type="Proteomes" id="UP000037460">
    <property type="component" value="Unassembled WGS sequence"/>
</dbReference>
<dbReference type="InterPro" id="IPR035979">
    <property type="entry name" value="RBD_domain_sf"/>
</dbReference>
<keyword evidence="2 3" id="KW-0694">RNA-binding</keyword>
<feature type="compositionally biased region" description="Basic and acidic residues" evidence="5">
    <location>
        <begin position="195"/>
        <end position="205"/>
    </location>
</feature>
<feature type="non-terminal residue" evidence="7">
    <location>
        <position position="361"/>
    </location>
</feature>
<gene>
    <name evidence="7" type="ORF">Ctob_009685</name>
</gene>
<accession>A0A0M0K6Y3</accession>
<keyword evidence="8" id="KW-1185">Reference proteome</keyword>
<keyword evidence="1" id="KW-0677">Repeat</keyword>
<proteinExistence type="predicted"/>
<feature type="coiled-coil region" evidence="4">
    <location>
        <begin position="250"/>
        <end position="280"/>
    </location>
</feature>
<evidence type="ECO:0000259" key="6">
    <source>
        <dbReference type="PROSITE" id="PS50102"/>
    </source>
</evidence>
<dbReference type="Gene3D" id="3.30.70.330">
    <property type="match status" value="1"/>
</dbReference>
<dbReference type="InterPro" id="IPR012677">
    <property type="entry name" value="Nucleotide-bd_a/b_plait_sf"/>
</dbReference>